<evidence type="ECO:0008006" key="13">
    <source>
        <dbReference type="Google" id="ProtNLM"/>
    </source>
</evidence>
<evidence type="ECO:0000256" key="1">
    <source>
        <dbReference type="ARBA" id="ARBA00011073"/>
    </source>
</evidence>
<dbReference type="Gene3D" id="3.30.70.80">
    <property type="entry name" value="Peptidase S8 propeptide/proteinase inhibitor I9"/>
    <property type="match status" value="1"/>
</dbReference>
<dbReference type="PROSITE" id="PS00137">
    <property type="entry name" value="SUBTILASE_HIS"/>
    <property type="match status" value="1"/>
</dbReference>
<evidence type="ECO:0000256" key="6">
    <source>
        <dbReference type="PROSITE-ProRule" id="PRU01240"/>
    </source>
</evidence>
<dbReference type="FunFam" id="3.40.50.200:FF:000007">
    <property type="entry name" value="Subtilisin-like serine protease"/>
    <property type="match status" value="1"/>
</dbReference>
<feature type="active site" description="Charge relay system" evidence="6">
    <location>
        <position position="338"/>
    </location>
</feature>
<evidence type="ECO:0000259" key="10">
    <source>
        <dbReference type="Pfam" id="PF05922"/>
    </source>
</evidence>
<evidence type="ECO:0000313" key="12">
    <source>
        <dbReference type="Proteomes" id="UP000242519"/>
    </source>
</evidence>
<dbReference type="Pfam" id="PF00082">
    <property type="entry name" value="Peptidase_S8"/>
    <property type="match status" value="1"/>
</dbReference>
<dbReference type="InterPro" id="IPR023828">
    <property type="entry name" value="Peptidase_S8_Ser-AS"/>
</dbReference>
<comment type="caution">
    <text evidence="11">The sequence shown here is derived from an EMBL/GenBank/DDBJ whole genome shotgun (WGS) entry which is preliminary data.</text>
</comment>
<dbReference type="InterPro" id="IPR050131">
    <property type="entry name" value="Peptidase_S8_subtilisin-like"/>
</dbReference>
<dbReference type="PANTHER" id="PTHR43806:SF58">
    <property type="entry name" value="ALKALINE PROTEASE 1-RELATED"/>
    <property type="match status" value="1"/>
</dbReference>
<dbReference type="STRING" id="503106.A0A218Z279"/>
<evidence type="ECO:0000256" key="8">
    <source>
        <dbReference type="SAM" id="SignalP"/>
    </source>
</evidence>
<evidence type="ECO:0000259" key="9">
    <source>
        <dbReference type="Pfam" id="PF00082"/>
    </source>
</evidence>
<protein>
    <recommendedName>
        <fullName evidence="13">Peptidase S8/S53 domain-containing protein</fullName>
    </recommendedName>
</protein>
<sequence>MLPRTILLLFTAAGLVASAPFAPILHAANIADVIPGSWIVVMKEDITESAFAAHLANRDPEVVSRTKSTFRLTGFKGYSGSFTQALVDALTSSIDIAWIEPDTKVRTLALTTQANAPWGLARISHREANATDYIYDDSAGEGTFAYVLDTGIYTEHADFEGRATFGANFAGDGDNSDGHGHGTHCAGIIGSRTYGVAKKAQLIAVKVLDKDGAGSLSSIIAGLNWVMEDVTAHHRIGIAVVNLSLGSIFSRSGNAAVRAAVKAGLFVGVAAGNDGVPALLSSPASAKTACTVGASDIRDARASFSNYGSTVDIFAPGTDITSTWINGPANTRTISGTSMAAPHVVGMAAYLLGLGNPKDPAQVCDQILGMATQNKLSGTSGSFLTGLMGTPNLLAYNGNGA</sequence>
<feature type="domain" description="Peptidase S8/S53" evidence="9">
    <location>
        <begin position="142"/>
        <end position="371"/>
    </location>
</feature>
<dbReference type="GO" id="GO:0004252">
    <property type="term" value="F:serine-type endopeptidase activity"/>
    <property type="evidence" value="ECO:0007669"/>
    <property type="project" value="UniProtKB-UniRule"/>
</dbReference>
<keyword evidence="12" id="KW-1185">Reference proteome</keyword>
<keyword evidence="4 6" id="KW-0378">Hydrolase</keyword>
<dbReference type="Gene3D" id="3.40.50.200">
    <property type="entry name" value="Peptidase S8/S53 domain"/>
    <property type="match status" value="1"/>
</dbReference>
<dbReference type="PRINTS" id="PR00723">
    <property type="entry name" value="SUBTILISIN"/>
</dbReference>
<evidence type="ECO:0000256" key="4">
    <source>
        <dbReference type="ARBA" id="ARBA00022801"/>
    </source>
</evidence>
<dbReference type="InterPro" id="IPR037045">
    <property type="entry name" value="S8pro/Inhibitor_I9_sf"/>
</dbReference>
<feature type="domain" description="Inhibitor I9" evidence="10">
    <location>
        <begin position="38"/>
        <end position="107"/>
    </location>
</feature>
<dbReference type="InterPro" id="IPR000209">
    <property type="entry name" value="Peptidase_S8/S53_dom"/>
</dbReference>
<dbReference type="InterPro" id="IPR023827">
    <property type="entry name" value="Peptidase_S8_Asp-AS"/>
</dbReference>
<dbReference type="InParanoid" id="A0A218Z279"/>
<gene>
    <name evidence="11" type="ORF">B2J93_4692</name>
</gene>
<dbReference type="SUPFAM" id="SSF52743">
    <property type="entry name" value="Subtilisin-like"/>
    <property type="match status" value="1"/>
</dbReference>
<organism evidence="11 12">
    <name type="scientific">Diplocarpon coronariae</name>
    <dbReference type="NCBI Taxonomy" id="2795749"/>
    <lineage>
        <taxon>Eukaryota</taxon>
        <taxon>Fungi</taxon>
        <taxon>Dikarya</taxon>
        <taxon>Ascomycota</taxon>
        <taxon>Pezizomycotina</taxon>
        <taxon>Leotiomycetes</taxon>
        <taxon>Helotiales</taxon>
        <taxon>Drepanopezizaceae</taxon>
        <taxon>Diplocarpon</taxon>
    </lineage>
</organism>
<dbReference type="PROSITE" id="PS00136">
    <property type="entry name" value="SUBTILASE_ASP"/>
    <property type="match status" value="1"/>
</dbReference>
<dbReference type="GO" id="GO:0006508">
    <property type="term" value="P:proteolysis"/>
    <property type="evidence" value="ECO:0007669"/>
    <property type="project" value="UniProtKB-KW"/>
</dbReference>
<dbReference type="AlphaFoldDB" id="A0A218Z279"/>
<dbReference type="OrthoDB" id="206201at2759"/>
<dbReference type="CDD" id="cd04077">
    <property type="entry name" value="Peptidases_S8_PCSK9_ProteinaseK_like"/>
    <property type="match status" value="1"/>
</dbReference>
<evidence type="ECO:0000256" key="3">
    <source>
        <dbReference type="ARBA" id="ARBA00022729"/>
    </source>
</evidence>
<dbReference type="PROSITE" id="PS51892">
    <property type="entry name" value="SUBTILASE"/>
    <property type="match status" value="1"/>
</dbReference>
<dbReference type="PROSITE" id="PS00138">
    <property type="entry name" value="SUBTILASE_SER"/>
    <property type="match status" value="1"/>
</dbReference>
<dbReference type="InterPro" id="IPR034193">
    <property type="entry name" value="PCSK9_ProteinaseK-like"/>
</dbReference>
<dbReference type="GO" id="GO:0005576">
    <property type="term" value="C:extracellular region"/>
    <property type="evidence" value="ECO:0007669"/>
    <property type="project" value="UniProtKB-ARBA"/>
</dbReference>
<evidence type="ECO:0000313" key="11">
    <source>
        <dbReference type="EMBL" id="OWP01842.1"/>
    </source>
</evidence>
<reference evidence="11 12" key="1">
    <citation type="submission" date="2017-04" db="EMBL/GenBank/DDBJ databases">
        <title>Draft genome sequence of Marssonina coronaria NL1: causal agent of apple blotch.</title>
        <authorList>
            <person name="Cheng Q."/>
        </authorList>
    </citation>
    <scope>NUCLEOTIDE SEQUENCE [LARGE SCALE GENOMIC DNA]</scope>
    <source>
        <strain evidence="11 12">NL1</strain>
    </source>
</reference>
<dbReference type="InterPro" id="IPR036852">
    <property type="entry name" value="Peptidase_S8/S53_dom_sf"/>
</dbReference>
<feature type="active site" description="Charge relay system" evidence="6">
    <location>
        <position position="181"/>
    </location>
</feature>
<evidence type="ECO:0000256" key="7">
    <source>
        <dbReference type="RuleBase" id="RU003355"/>
    </source>
</evidence>
<dbReference type="EMBL" id="MZNU01000257">
    <property type="protein sequence ID" value="OWP01842.1"/>
    <property type="molecule type" value="Genomic_DNA"/>
</dbReference>
<dbReference type="InterPro" id="IPR022398">
    <property type="entry name" value="Peptidase_S8_His-AS"/>
</dbReference>
<keyword evidence="2 6" id="KW-0645">Protease</keyword>
<keyword evidence="5 6" id="KW-0720">Serine protease</keyword>
<dbReference type="InterPro" id="IPR015500">
    <property type="entry name" value="Peptidase_S8_subtilisin-rel"/>
</dbReference>
<feature type="chain" id="PRO_5012329693" description="Peptidase S8/S53 domain-containing protein" evidence="8">
    <location>
        <begin position="19"/>
        <end position="401"/>
    </location>
</feature>
<evidence type="ECO:0000256" key="2">
    <source>
        <dbReference type="ARBA" id="ARBA00022670"/>
    </source>
</evidence>
<comment type="similarity">
    <text evidence="1 6 7">Belongs to the peptidase S8 family.</text>
</comment>
<feature type="signal peptide" evidence="8">
    <location>
        <begin position="1"/>
        <end position="18"/>
    </location>
</feature>
<dbReference type="Pfam" id="PF05922">
    <property type="entry name" value="Inhibitor_I9"/>
    <property type="match status" value="1"/>
</dbReference>
<dbReference type="PANTHER" id="PTHR43806">
    <property type="entry name" value="PEPTIDASE S8"/>
    <property type="match status" value="1"/>
</dbReference>
<evidence type="ECO:0000256" key="5">
    <source>
        <dbReference type="ARBA" id="ARBA00022825"/>
    </source>
</evidence>
<dbReference type="Proteomes" id="UP000242519">
    <property type="component" value="Unassembled WGS sequence"/>
</dbReference>
<keyword evidence="3 8" id="KW-0732">Signal</keyword>
<dbReference type="SUPFAM" id="SSF54897">
    <property type="entry name" value="Protease propeptides/inhibitors"/>
    <property type="match status" value="1"/>
</dbReference>
<accession>A0A218Z279</accession>
<name>A0A218Z279_9HELO</name>
<proteinExistence type="inferred from homology"/>
<dbReference type="InterPro" id="IPR010259">
    <property type="entry name" value="S8pro/Inhibitor_I9"/>
</dbReference>
<feature type="active site" description="Charge relay system" evidence="6">
    <location>
        <position position="149"/>
    </location>
</feature>